<feature type="compositionally biased region" description="Basic residues" evidence="1">
    <location>
        <begin position="737"/>
        <end position="749"/>
    </location>
</feature>
<feature type="compositionally biased region" description="Basic and acidic residues" evidence="1">
    <location>
        <begin position="240"/>
        <end position="254"/>
    </location>
</feature>
<organism evidence="2 3">
    <name type="scientific">Agrocybe chaxingu</name>
    <dbReference type="NCBI Taxonomy" id="84603"/>
    <lineage>
        <taxon>Eukaryota</taxon>
        <taxon>Fungi</taxon>
        <taxon>Dikarya</taxon>
        <taxon>Basidiomycota</taxon>
        <taxon>Agaricomycotina</taxon>
        <taxon>Agaricomycetes</taxon>
        <taxon>Agaricomycetidae</taxon>
        <taxon>Agaricales</taxon>
        <taxon>Agaricineae</taxon>
        <taxon>Strophariaceae</taxon>
        <taxon>Agrocybe</taxon>
    </lineage>
</organism>
<feature type="compositionally biased region" description="Polar residues" evidence="1">
    <location>
        <begin position="176"/>
        <end position="194"/>
    </location>
</feature>
<feature type="compositionally biased region" description="Low complexity" evidence="1">
    <location>
        <begin position="44"/>
        <end position="59"/>
    </location>
</feature>
<feature type="compositionally biased region" description="Polar residues" evidence="1">
    <location>
        <begin position="611"/>
        <end position="626"/>
    </location>
</feature>
<feature type="compositionally biased region" description="Polar residues" evidence="1">
    <location>
        <begin position="558"/>
        <end position="570"/>
    </location>
</feature>
<gene>
    <name evidence="2" type="ORF">NLJ89_g5713</name>
</gene>
<feature type="compositionally biased region" description="Basic and acidic residues" evidence="1">
    <location>
        <begin position="262"/>
        <end position="273"/>
    </location>
</feature>
<sequence>MMQPVPESRPLTMERRRYPPAEDMQRPQVEDQSPRYKRAPLPPQQTSFMTSTPSSFGSSHPPPSGPLHTRDPPPHATSMLPHHPHPAVHPHPPPVIRQPGWANYDNSLPRQPRYTQNVSKPRPDDVDPETQAKGQSRGNDEHPATQQHPPKLGLRMEMDARSDRMDSDLVDLPPKSSGSARSESSPVLSRSQNQRGGGYQPRNTEDHVDVPPSGPKAERQRAYGVDRAPSLSQRPMGGLVRDRERERDRQRDVEQTSSSLPRGHDSARFERSPGEGPSQFRDERGRNRGRPDDRPGRGDLSAAERDDAPRRDFKPRNDEANRAPPPAPLSLSGTNNVPIGVRRQPPPVQPTALPAPPSQAYVPPVHITHAIPTPMNGIPPPFPPPMFDPAARPPASTLINPAKARDLPPGKEVYERPPHMPPLEPSQRFSQPNEVPPQRSPPPSEKSQAPPPKPNAETGRRRESRFSPPVERLMNNPYKKSRFNPPSPVEARPRGDGHADEQSHPNERKADLSMVSSMDQGSARPDDTQSEGSRGGRYERPSKPDVTLPLGNPPSQPPSKQNEMQPPSGSHQERPVPSSERPGQRNTRWGPGDGSSAQSPEQAFPPPAANVSLSPALSRRLSTSTDRPPRHRKYFDAADARPPVSFPPEFSSNSYGRETEDNYKASNARDKPIKRGQSLLDRLSFADDNSLASPEVPTQSLRDRLVPSKRDRDDMLNDDGDFRDASYDGDEGIESKRARRRSGKPRRGSHGASGGGRRFGS</sequence>
<feature type="region of interest" description="Disordered" evidence="1">
    <location>
        <begin position="1"/>
        <end position="360"/>
    </location>
</feature>
<feature type="compositionally biased region" description="Basic and acidic residues" evidence="1">
    <location>
        <begin position="491"/>
        <end position="511"/>
    </location>
</feature>
<evidence type="ECO:0000256" key="1">
    <source>
        <dbReference type="SAM" id="MobiDB-lite"/>
    </source>
</evidence>
<feature type="compositionally biased region" description="Pro residues" evidence="1">
    <location>
        <begin position="344"/>
        <end position="357"/>
    </location>
</feature>
<comment type="caution">
    <text evidence="2">The sequence shown here is derived from an EMBL/GenBank/DDBJ whole genome shotgun (WGS) entry which is preliminary data.</text>
</comment>
<feature type="compositionally biased region" description="Gly residues" evidence="1">
    <location>
        <begin position="751"/>
        <end position="761"/>
    </location>
</feature>
<reference evidence="2" key="1">
    <citation type="submission" date="2022-07" db="EMBL/GenBank/DDBJ databases">
        <title>Genome Sequence of Agrocybe chaxingu.</title>
        <authorList>
            <person name="Buettner E."/>
        </authorList>
    </citation>
    <scope>NUCLEOTIDE SEQUENCE</scope>
    <source>
        <strain evidence="2">MP-N11</strain>
    </source>
</reference>
<feature type="compositionally biased region" description="Pro residues" evidence="1">
    <location>
        <begin position="434"/>
        <end position="454"/>
    </location>
</feature>
<feature type="compositionally biased region" description="Polar residues" evidence="1">
    <location>
        <begin position="690"/>
        <end position="700"/>
    </location>
</feature>
<keyword evidence="3" id="KW-1185">Reference proteome</keyword>
<feature type="compositionally biased region" description="Basic and acidic residues" evidence="1">
    <location>
        <begin position="534"/>
        <end position="543"/>
    </location>
</feature>
<feature type="region of interest" description="Disordered" evidence="1">
    <location>
        <begin position="372"/>
        <end position="761"/>
    </location>
</feature>
<dbReference type="Proteomes" id="UP001148786">
    <property type="component" value="Unassembled WGS sequence"/>
</dbReference>
<feature type="compositionally biased region" description="Basic and acidic residues" evidence="1">
    <location>
        <begin position="12"/>
        <end position="34"/>
    </location>
</feature>
<feature type="compositionally biased region" description="Basic and acidic residues" evidence="1">
    <location>
        <begin position="403"/>
        <end position="418"/>
    </location>
</feature>
<evidence type="ECO:0000313" key="3">
    <source>
        <dbReference type="Proteomes" id="UP001148786"/>
    </source>
</evidence>
<feature type="compositionally biased region" description="Basic and acidic residues" evidence="1">
    <location>
        <begin position="701"/>
        <end position="726"/>
    </location>
</feature>
<feature type="compositionally biased region" description="Basic and acidic residues" evidence="1">
    <location>
        <begin position="154"/>
        <end position="167"/>
    </location>
</feature>
<evidence type="ECO:0000313" key="2">
    <source>
        <dbReference type="EMBL" id="KAJ3508513.1"/>
    </source>
</evidence>
<name>A0A9W8JXZ6_9AGAR</name>
<feature type="compositionally biased region" description="Basic and acidic residues" evidence="1">
    <location>
        <begin position="280"/>
        <end position="321"/>
    </location>
</feature>
<feature type="compositionally biased region" description="Basic and acidic residues" evidence="1">
    <location>
        <begin position="657"/>
        <end position="673"/>
    </location>
</feature>
<protein>
    <submittedName>
        <fullName evidence="2">Uncharacterized protein</fullName>
    </submittedName>
</protein>
<dbReference type="OrthoDB" id="3070674at2759"/>
<dbReference type="AlphaFoldDB" id="A0A9W8JXZ6"/>
<feature type="compositionally biased region" description="Polar residues" evidence="1">
    <location>
        <begin position="104"/>
        <end position="119"/>
    </location>
</feature>
<accession>A0A9W8JXZ6</accession>
<dbReference type="EMBL" id="JANKHO010000555">
    <property type="protein sequence ID" value="KAJ3508513.1"/>
    <property type="molecule type" value="Genomic_DNA"/>
</dbReference>
<feature type="compositionally biased region" description="Pro residues" evidence="1">
    <location>
        <begin position="377"/>
        <end position="387"/>
    </location>
</feature>
<proteinExistence type="predicted"/>